<dbReference type="OrthoDB" id="1646880at2"/>
<dbReference type="Gene3D" id="2.40.50.1020">
    <property type="entry name" value="LytTr DNA-binding domain"/>
    <property type="match status" value="1"/>
</dbReference>
<proteinExistence type="predicted"/>
<dbReference type="EMBL" id="CP013909">
    <property type="protein sequence ID" value="ALW84795.1"/>
    <property type="molecule type" value="Genomic_DNA"/>
</dbReference>
<evidence type="ECO:0000259" key="2">
    <source>
        <dbReference type="PROSITE" id="PS50110"/>
    </source>
</evidence>
<dbReference type="Proteomes" id="UP000059542">
    <property type="component" value="Chromosome"/>
</dbReference>
<dbReference type="InterPro" id="IPR001789">
    <property type="entry name" value="Sig_transdc_resp-reg_receiver"/>
</dbReference>
<dbReference type="SUPFAM" id="SSF52172">
    <property type="entry name" value="CheY-like"/>
    <property type="match status" value="1"/>
</dbReference>
<dbReference type="GO" id="GO:0000156">
    <property type="term" value="F:phosphorelay response regulator activity"/>
    <property type="evidence" value="ECO:0007669"/>
    <property type="project" value="InterPro"/>
</dbReference>
<protein>
    <recommendedName>
        <fullName evidence="6">Two-component system response regulator</fullName>
    </recommendedName>
</protein>
<dbReference type="InterPro" id="IPR007492">
    <property type="entry name" value="LytTR_DNA-bd_dom"/>
</dbReference>
<dbReference type="Pfam" id="PF04397">
    <property type="entry name" value="LytTR"/>
    <property type="match status" value="1"/>
</dbReference>
<feature type="modified residue" description="4-aspartylphosphate" evidence="1">
    <location>
        <position position="62"/>
    </location>
</feature>
<reference evidence="4 5" key="1">
    <citation type="submission" date="2015-12" db="EMBL/GenBank/DDBJ databases">
        <authorList>
            <person name="Shamseldin A."/>
            <person name="Moawad H."/>
            <person name="Abd El-Rahim W.M."/>
            <person name="Sadowsky M.J."/>
        </authorList>
    </citation>
    <scope>NUCLEOTIDE SEQUENCE [LARGE SCALE GENOMIC DNA]</scope>
    <source>
        <strain evidence="4 5">DG5B</strain>
    </source>
</reference>
<organism evidence="4 5">
    <name type="scientific">Hymenobacter sedentarius</name>
    <dbReference type="NCBI Taxonomy" id="1411621"/>
    <lineage>
        <taxon>Bacteria</taxon>
        <taxon>Pseudomonadati</taxon>
        <taxon>Bacteroidota</taxon>
        <taxon>Cytophagia</taxon>
        <taxon>Cytophagales</taxon>
        <taxon>Hymenobacteraceae</taxon>
        <taxon>Hymenobacter</taxon>
    </lineage>
</organism>
<name>A0A0U4BDY3_9BACT</name>
<keyword evidence="1" id="KW-0597">Phosphoprotein</keyword>
<dbReference type="InterPro" id="IPR011006">
    <property type="entry name" value="CheY-like_superfamily"/>
</dbReference>
<sequence length="251" mass="27849">MSAAAASAPLRCLVVDDDPLSVQVVLNCIANTPFLTAVGSYTNPIEAAEALRTAPVDLLFLDVEMPLMSGIDLLRTLQNPPMVVLITSSKEYAVEAFEQAVLDYLVKPLSYPRFLQAAQKARDKAQRQPNAAPVPAPEAEAIETPGLNANFTFIKVDNKLVRVAFDDVHYVEALGDYVHIVTGQSKLIVYSTMKAVEEKFPSNRFVRIHRSFIVNINRIQVLEDNAMIVEGKHIPVGQTYLREVLQRLNKF</sequence>
<dbReference type="Pfam" id="PF00072">
    <property type="entry name" value="Response_reg"/>
    <property type="match status" value="1"/>
</dbReference>
<dbReference type="STRING" id="1411621.AUC43_06670"/>
<gene>
    <name evidence="4" type="ORF">AUC43_06670</name>
</gene>
<keyword evidence="5" id="KW-1185">Reference proteome</keyword>
<dbReference type="SMART" id="SM00850">
    <property type="entry name" value="LytTR"/>
    <property type="match status" value="1"/>
</dbReference>
<dbReference type="PANTHER" id="PTHR37299">
    <property type="entry name" value="TRANSCRIPTIONAL REGULATOR-RELATED"/>
    <property type="match status" value="1"/>
</dbReference>
<dbReference type="KEGG" id="hyg:AUC43_06670"/>
<evidence type="ECO:0000259" key="3">
    <source>
        <dbReference type="PROSITE" id="PS50930"/>
    </source>
</evidence>
<dbReference type="InterPro" id="IPR046947">
    <property type="entry name" value="LytR-like"/>
</dbReference>
<dbReference type="PROSITE" id="PS50930">
    <property type="entry name" value="HTH_LYTTR"/>
    <property type="match status" value="1"/>
</dbReference>
<dbReference type="PANTHER" id="PTHR37299:SF1">
    <property type="entry name" value="STAGE 0 SPORULATION PROTEIN A HOMOLOG"/>
    <property type="match status" value="1"/>
</dbReference>
<feature type="domain" description="Response regulatory" evidence="2">
    <location>
        <begin position="11"/>
        <end position="122"/>
    </location>
</feature>
<evidence type="ECO:0000313" key="5">
    <source>
        <dbReference type="Proteomes" id="UP000059542"/>
    </source>
</evidence>
<evidence type="ECO:0008006" key="6">
    <source>
        <dbReference type="Google" id="ProtNLM"/>
    </source>
</evidence>
<dbReference type="Gene3D" id="3.40.50.2300">
    <property type="match status" value="1"/>
</dbReference>
<dbReference type="GO" id="GO:0003677">
    <property type="term" value="F:DNA binding"/>
    <property type="evidence" value="ECO:0007669"/>
    <property type="project" value="InterPro"/>
</dbReference>
<evidence type="ECO:0000313" key="4">
    <source>
        <dbReference type="EMBL" id="ALW84795.1"/>
    </source>
</evidence>
<dbReference type="RefSeq" id="WP_068191249.1">
    <property type="nucleotide sequence ID" value="NZ_CP013909.1"/>
</dbReference>
<dbReference type="PROSITE" id="PS50110">
    <property type="entry name" value="RESPONSE_REGULATORY"/>
    <property type="match status" value="1"/>
</dbReference>
<dbReference type="SMART" id="SM00448">
    <property type="entry name" value="REC"/>
    <property type="match status" value="1"/>
</dbReference>
<feature type="domain" description="HTH LytTR-type" evidence="3">
    <location>
        <begin position="151"/>
        <end position="250"/>
    </location>
</feature>
<evidence type="ECO:0000256" key="1">
    <source>
        <dbReference type="PROSITE-ProRule" id="PRU00169"/>
    </source>
</evidence>
<accession>A0A0U4BDY3</accession>
<dbReference type="AlphaFoldDB" id="A0A0U4BDY3"/>